<organism evidence="1">
    <name type="scientific">uncultured Caudovirales phage</name>
    <dbReference type="NCBI Taxonomy" id="2100421"/>
    <lineage>
        <taxon>Viruses</taxon>
        <taxon>Duplodnaviria</taxon>
        <taxon>Heunggongvirae</taxon>
        <taxon>Uroviricota</taxon>
        <taxon>Caudoviricetes</taxon>
        <taxon>Peduoviridae</taxon>
        <taxon>Maltschvirus</taxon>
        <taxon>Maltschvirus maltsch</taxon>
    </lineage>
</organism>
<proteinExistence type="predicted"/>
<dbReference type="EMBL" id="LR796594">
    <property type="protein sequence ID" value="CAB4153447.1"/>
    <property type="molecule type" value="Genomic_DNA"/>
</dbReference>
<evidence type="ECO:0000313" key="1">
    <source>
        <dbReference type="EMBL" id="CAB4153447.1"/>
    </source>
</evidence>
<reference evidence="1" key="1">
    <citation type="submission" date="2020-04" db="EMBL/GenBank/DDBJ databases">
        <authorList>
            <person name="Chiriac C."/>
            <person name="Salcher M."/>
            <person name="Ghai R."/>
            <person name="Kavagutti S V."/>
        </authorList>
    </citation>
    <scope>NUCLEOTIDE SEQUENCE</scope>
</reference>
<gene>
    <name evidence="1" type="ORF">UFOVP622_48</name>
</gene>
<protein>
    <submittedName>
        <fullName evidence="1">Uncharacterized protein</fullName>
    </submittedName>
</protein>
<accession>A0A6J5N4Z0</accession>
<name>A0A6J5N4Z0_9CAUD</name>
<sequence>MNEEQITEILIMYNDYLNFEYAQFGLDEQDIEEFIKYYNKLNN</sequence>